<gene>
    <name evidence="3" type="ORF">HMPREF1129_2385</name>
</gene>
<dbReference type="PANTHER" id="PTHR33608">
    <property type="entry name" value="BLL2464 PROTEIN"/>
    <property type="match status" value="1"/>
</dbReference>
<evidence type="ECO:0000313" key="3">
    <source>
        <dbReference type="EMBL" id="EJN83666.1"/>
    </source>
</evidence>
<proteinExistence type="predicted"/>
<dbReference type="Proteomes" id="UP000007814">
    <property type="component" value="Unassembled WGS sequence"/>
</dbReference>
<dbReference type="AlphaFoldDB" id="J3JIK9"/>
<feature type="domain" description="DUF58" evidence="2">
    <location>
        <begin position="71"/>
        <end position="256"/>
    </location>
</feature>
<feature type="region of interest" description="Disordered" evidence="1">
    <location>
        <begin position="1"/>
        <end position="27"/>
    </location>
</feature>
<reference evidence="3 4" key="1">
    <citation type="submission" date="2012-07" db="EMBL/GenBank/DDBJ databases">
        <authorList>
            <person name="Durkin A.S."/>
            <person name="McCorrison J."/>
            <person name="Torralba M."/>
            <person name="Gillis M."/>
            <person name="Methe B."/>
            <person name="Sutton G."/>
            <person name="Nelson K.E."/>
        </authorList>
    </citation>
    <scope>NUCLEOTIDE SEQUENCE [LARGE SCALE GENOMIC DNA]</scope>
    <source>
        <strain evidence="4">ATCC 12104 / DSM 43013 / CCUG 2238 / JCM 8349 / NCTC 10301 / Howell 279</strain>
    </source>
</reference>
<dbReference type="PANTHER" id="PTHR33608:SF6">
    <property type="entry name" value="BLL2464 PROTEIN"/>
    <property type="match status" value="1"/>
</dbReference>
<evidence type="ECO:0000313" key="4">
    <source>
        <dbReference type="Proteomes" id="UP000007814"/>
    </source>
</evidence>
<dbReference type="EMBL" id="ALJK01000214">
    <property type="protein sequence ID" value="EJN83666.1"/>
    <property type="molecule type" value="Genomic_DNA"/>
</dbReference>
<dbReference type="PATRIC" id="fig|1115803.3.peg.2416"/>
<protein>
    <submittedName>
        <fullName evidence="3">PF01882 family protein</fullName>
    </submittedName>
</protein>
<organism evidence="3 4">
    <name type="scientific">Actinomyces naeslundii (strain ATCC 12104 / DSM 43013 / CCUG 2238 / JCM 8349 / NCTC 10301 / Howell 279)</name>
    <dbReference type="NCBI Taxonomy" id="1115803"/>
    <lineage>
        <taxon>Bacteria</taxon>
        <taxon>Bacillati</taxon>
        <taxon>Actinomycetota</taxon>
        <taxon>Actinomycetes</taxon>
        <taxon>Actinomycetales</taxon>
        <taxon>Actinomycetaceae</taxon>
        <taxon>Actinomyces</taxon>
    </lineage>
</organism>
<feature type="compositionally biased region" description="Low complexity" evidence="1">
    <location>
        <begin position="10"/>
        <end position="21"/>
    </location>
</feature>
<name>J3JIK9_ACTNH</name>
<evidence type="ECO:0000259" key="2">
    <source>
        <dbReference type="Pfam" id="PF01882"/>
    </source>
</evidence>
<dbReference type="eggNOG" id="COG1721">
    <property type="taxonomic scope" value="Bacteria"/>
</dbReference>
<dbReference type="InterPro" id="IPR002881">
    <property type="entry name" value="DUF58"/>
</dbReference>
<comment type="caution">
    <text evidence="3">The sequence shown here is derived from an EMBL/GenBank/DDBJ whole genome shotgun (WGS) entry which is preliminary data.</text>
</comment>
<accession>J3JIK9</accession>
<dbReference type="Pfam" id="PF01882">
    <property type="entry name" value="DUF58"/>
    <property type="match status" value="1"/>
</dbReference>
<sequence length="340" mass="37014">MGTSGTMSMEAPEAAGASAPGPGEGRRGARIERLRAALSLPTLRRATGLLDGRHKSVFVGRGQDFDDMSFYRPGDDISDIDWKSSARLGQPVIKRYQRESMMSLVLAVDTGRTMAAMAPSGEDKRDLALGVAEVFAYLARMRGDSVALVAGDAGRTISRPARSGAKHVETLLTLLARTFEDLDAPVDGAPDGVFELAPGAPASSLPRLMERVSTWHRRRSLVVLITDTAHPGPDAAIWLRRLSIQHEVIVVQIEDDDPLRPDGGRGRDIDLPFEIPAFLRSDAHLAAQAGLVREQWRSTVEQVLDARHVEYGVVSSEETLIDDIAELLQRERAAVARGRR</sequence>
<evidence type="ECO:0000256" key="1">
    <source>
        <dbReference type="SAM" id="MobiDB-lite"/>
    </source>
</evidence>